<name>A0A376DPY4_CHRCU</name>
<keyword evidence="4" id="KW-1185">Reference proteome</keyword>
<reference evidence="4" key="3">
    <citation type="submission" date="2018-11" db="EMBL/GenBank/DDBJ databases">
        <title>Proposal to divide the Flavobacteriaceae and reorganize its genera based on Amino Acid Identity values calculated from whole genome sequences.</title>
        <authorList>
            <person name="Nicholson A.C."/>
            <person name="Gulvik C.A."/>
            <person name="Whitney A.M."/>
            <person name="Humrighouse B.W."/>
            <person name="Bell M."/>
            <person name="Holmes B."/>
            <person name="Steigerwalt A.G."/>
            <person name="Villarma A."/>
            <person name="Sheth M."/>
            <person name="Batra D."/>
            <person name="Pryor J."/>
            <person name="Bernardet J.-F."/>
            <person name="Hugo C."/>
            <person name="Kampfer P."/>
            <person name="Newman J."/>
            <person name="McQuiston J.R."/>
        </authorList>
    </citation>
    <scope>NUCLEOTIDE SEQUENCE [LARGE SCALE GENOMIC DNA]</scope>
    <source>
        <strain evidence="4">G0188</strain>
    </source>
</reference>
<protein>
    <submittedName>
        <fullName evidence="2">Gemmata obscuriglobus paralogous family</fullName>
    </submittedName>
</protein>
<proteinExistence type="predicted"/>
<accession>A0A376DPY4</accession>
<gene>
    <name evidence="1" type="ORF">EG346_12705</name>
    <name evidence="2" type="ORF">NCTC13533_00977</name>
</gene>
<dbReference type="RefSeq" id="WP_123879039.1">
    <property type="nucleotide sequence ID" value="NZ_CP033920.1"/>
</dbReference>
<evidence type="ECO:0000313" key="2">
    <source>
        <dbReference type="EMBL" id="STC93688.1"/>
    </source>
</evidence>
<dbReference type="EMBL" id="CP033920">
    <property type="protein sequence ID" value="AZA48977.1"/>
    <property type="molecule type" value="Genomic_DNA"/>
</dbReference>
<evidence type="ECO:0000313" key="4">
    <source>
        <dbReference type="Proteomes" id="UP000273270"/>
    </source>
</evidence>
<dbReference type="AlphaFoldDB" id="A0A376DPY4"/>
<evidence type="ECO:0000313" key="1">
    <source>
        <dbReference type="EMBL" id="AZA48977.1"/>
    </source>
</evidence>
<dbReference type="STRING" id="297244.SAMN05421639_10822"/>
<dbReference type="OrthoDB" id="711708at2"/>
<dbReference type="Proteomes" id="UP000255224">
    <property type="component" value="Unassembled WGS sequence"/>
</dbReference>
<accession>A0A3G6NE34</accession>
<evidence type="ECO:0000313" key="3">
    <source>
        <dbReference type="Proteomes" id="UP000255224"/>
    </source>
</evidence>
<organism evidence="2 3">
    <name type="scientific">Chryseobacterium carnipullorum</name>
    <dbReference type="NCBI Taxonomy" id="1124835"/>
    <lineage>
        <taxon>Bacteria</taxon>
        <taxon>Pseudomonadati</taxon>
        <taxon>Bacteroidota</taxon>
        <taxon>Flavobacteriia</taxon>
        <taxon>Flavobacteriales</taxon>
        <taxon>Weeksellaceae</taxon>
        <taxon>Chryseobacterium group</taxon>
        <taxon>Chryseobacterium</taxon>
    </lineage>
</organism>
<reference evidence="2 3" key="1">
    <citation type="submission" date="2018-06" db="EMBL/GenBank/DDBJ databases">
        <authorList>
            <consortium name="Pathogen Informatics"/>
            <person name="Doyle S."/>
        </authorList>
    </citation>
    <scope>NUCLEOTIDE SEQUENCE [LARGE SCALE GENOMIC DNA]</scope>
    <source>
        <strain evidence="2 3">NCTC13533</strain>
    </source>
</reference>
<dbReference type="EMBL" id="UFVQ01000003">
    <property type="protein sequence ID" value="STC93688.1"/>
    <property type="molecule type" value="Genomic_DNA"/>
</dbReference>
<dbReference type="Proteomes" id="UP000273270">
    <property type="component" value="Chromosome"/>
</dbReference>
<reference evidence="1" key="2">
    <citation type="submission" date="2018-11" db="EMBL/GenBank/DDBJ databases">
        <title>Proposal to divide the Flavobacteriaceae and reorganize its genera based on Amino Acid Identity values calculated from whole genome sequences.</title>
        <authorList>
            <person name="Nicholson A.C."/>
            <person name="Gulvik C.A."/>
            <person name="Whitney A.M."/>
            <person name="Humrighouse B.W."/>
            <person name="Bell M."/>
            <person name="Holmes B."/>
            <person name="Steigerwalt A."/>
            <person name="Villarma A."/>
            <person name="Sheth M."/>
            <person name="Batra D."/>
            <person name="Pryor J."/>
            <person name="Bernardet J.-F."/>
            <person name="Hugo C."/>
            <person name="Kampfer P."/>
            <person name="Newman J."/>
            <person name="Mcquiston J.R."/>
        </authorList>
    </citation>
    <scope>NUCLEOTIDE SEQUENCE [LARGE SCALE GENOMIC DNA]</scope>
    <source>
        <strain evidence="1">G0188</strain>
    </source>
</reference>
<dbReference type="KEGG" id="ccau:EG346_12705"/>
<sequence>MMKPILMILGCILAFNCHSQKKKDPKLIGKWGGLLKDSQTGSSMDKIVLEFTKDGHFRQHLGEGKMQNTIESTFEVQNNKIISADQDTKETSESQYSIKNDTLTILYEGMENKYIKLK</sequence>